<reference evidence="3" key="1">
    <citation type="journal article" date="2019" name="Int. J. Syst. Evol. Microbiol.">
        <title>The Global Catalogue of Microorganisms (GCM) 10K type strain sequencing project: providing services to taxonomists for standard genome sequencing and annotation.</title>
        <authorList>
            <consortium name="The Broad Institute Genomics Platform"/>
            <consortium name="The Broad Institute Genome Sequencing Center for Infectious Disease"/>
            <person name="Wu L."/>
            <person name="Ma J."/>
        </authorList>
    </citation>
    <scope>NUCLEOTIDE SEQUENCE [LARGE SCALE GENOMIC DNA]</scope>
    <source>
        <strain evidence="3">JCM 30331</strain>
    </source>
</reference>
<keyword evidence="1" id="KW-0732">Signal</keyword>
<protein>
    <submittedName>
        <fullName evidence="2">Uncharacterized protein</fullName>
    </submittedName>
</protein>
<proteinExistence type="predicted"/>
<feature type="chain" id="PRO_5045236363" evidence="1">
    <location>
        <begin position="24"/>
        <end position="72"/>
    </location>
</feature>
<comment type="caution">
    <text evidence="2">The sequence shown here is derived from an EMBL/GenBank/DDBJ whole genome shotgun (WGS) entry which is preliminary data.</text>
</comment>
<keyword evidence="3" id="KW-1185">Reference proteome</keyword>
<dbReference type="EMBL" id="BMPP01000040">
    <property type="protein sequence ID" value="GGK43536.1"/>
    <property type="molecule type" value="Genomic_DNA"/>
</dbReference>
<organism evidence="2 3">
    <name type="scientific">Deinococcus malanensis</name>
    <dbReference type="NCBI Taxonomy" id="1706855"/>
    <lineage>
        <taxon>Bacteria</taxon>
        <taxon>Thermotogati</taxon>
        <taxon>Deinococcota</taxon>
        <taxon>Deinococci</taxon>
        <taxon>Deinococcales</taxon>
        <taxon>Deinococcaceae</taxon>
        <taxon>Deinococcus</taxon>
    </lineage>
</organism>
<evidence type="ECO:0000313" key="2">
    <source>
        <dbReference type="EMBL" id="GGK43536.1"/>
    </source>
</evidence>
<feature type="signal peptide" evidence="1">
    <location>
        <begin position="1"/>
        <end position="23"/>
    </location>
</feature>
<accession>A0ABQ2F386</accession>
<name>A0ABQ2F386_9DEIO</name>
<evidence type="ECO:0000256" key="1">
    <source>
        <dbReference type="SAM" id="SignalP"/>
    </source>
</evidence>
<sequence>MKKTVVRYIGAALLIGGFSSGQAAHLQQKNQGACISLFLSVNKERGQMETGQDRAAFNQSLDMQKNLCKTTL</sequence>
<evidence type="ECO:0000313" key="3">
    <source>
        <dbReference type="Proteomes" id="UP000647587"/>
    </source>
</evidence>
<gene>
    <name evidence="2" type="ORF">GCM10008955_41620</name>
</gene>
<dbReference type="Proteomes" id="UP000647587">
    <property type="component" value="Unassembled WGS sequence"/>
</dbReference>